<dbReference type="Pfam" id="PF20586">
    <property type="entry name" value="DUF6788"/>
    <property type="match status" value="1"/>
</dbReference>
<accession>C4ZBZ3</accession>
<organism evidence="3 4">
    <name type="scientific">Agathobacter rectalis (strain ATCC 33656 / DSM 3377 / JCM 17463 / KCTC 5835 / VPI 0990)</name>
    <name type="common">Eubacterium rectale</name>
    <dbReference type="NCBI Taxonomy" id="515619"/>
    <lineage>
        <taxon>Bacteria</taxon>
        <taxon>Bacillati</taxon>
        <taxon>Bacillota</taxon>
        <taxon>Clostridia</taxon>
        <taxon>Lachnospirales</taxon>
        <taxon>Lachnospiraceae</taxon>
        <taxon>Agathobacter</taxon>
    </lineage>
</organism>
<dbReference type="InterPro" id="IPR046738">
    <property type="entry name" value="DUF6788"/>
</dbReference>
<name>C4ZBZ3_AGARV</name>
<dbReference type="EMBL" id="CP001107">
    <property type="protein sequence ID" value="ACR74283.1"/>
    <property type="molecule type" value="Genomic_DNA"/>
</dbReference>
<sequence>MFHSKWVIIDCKKRGDIMDIYKRIYELENEIAALPQGSINMKKIYGKEQPYLQWTENGKSKSKYIKKNEREEIFAGVERRKQLQEELKELKQHSSIDPSKSTDFETSVIIGERLLALTKGVKNWGKRDCFRQLQAYLNSEETDRVCLVFGLRRTGKTTMLRQAVLGMTPSQSAKSAYIKAKGSDTMAAMNRDLGKLLDLGYEYVFIDEVTLMPDFIDSAALFSDIYAAQGMKIVLSGTDSLGFWFALHQELYDRAVTIHTTFIPFREHSRLLGIDSIDEYIRYGGTLRAGELDFDDKDVISEDASFRDDESTRRYIDTAICKNIQHSLSCCQDGGYFRHLQSLYEAGELTGAINRIIEDMNHRFLIRILTDKFKSHDLGSAADVLRRDRNPKQRTDILDKIDTEAVTKRLMDMLEIHNKEEQSIGITNAHIEEIKEYLKALDLIVDVPRETVIPSAEPLENILFTQPGMRYCQAQALVHSLTKDELFSTLSEHEKMLVSERILEEVRGRMMEDIVLLETFKSAKRHQRVFKLQFAVGEYDMVIYDAKLNTCECYEIKHSSKIVPMQARFLVDEEKLNQTSQRFGQITKRCVLYRGEDSVMENGVEYQNVENYLKHL</sequence>
<dbReference type="STRING" id="515619.EUBREC_0492"/>
<evidence type="ECO:0000313" key="4">
    <source>
        <dbReference type="Proteomes" id="UP000001477"/>
    </source>
</evidence>
<dbReference type="Pfam" id="PF13173">
    <property type="entry name" value="AAA_14"/>
    <property type="match status" value="1"/>
</dbReference>
<dbReference type="SUPFAM" id="SSF52540">
    <property type="entry name" value="P-loop containing nucleoside triphosphate hydrolases"/>
    <property type="match status" value="1"/>
</dbReference>
<dbReference type="InterPro" id="IPR027417">
    <property type="entry name" value="P-loop_NTPase"/>
</dbReference>
<protein>
    <submittedName>
        <fullName evidence="3">Uncharacterized protein</fullName>
    </submittedName>
</protein>
<dbReference type="HOGENOM" id="CLU_456273_0_0_9"/>
<dbReference type="PaxDb" id="515619-EUBREC_0492"/>
<dbReference type="KEGG" id="ere:EUBREC_0492"/>
<feature type="domain" description="DUF6788" evidence="2">
    <location>
        <begin position="19"/>
        <end position="73"/>
    </location>
</feature>
<dbReference type="InterPro" id="IPR041682">
    <property type="entry name" value="AAA_14"/>
</dbReference>
<reference evidence="3 4" key="1">
    <citation type="journal article" date="2009" name="Proc. Natl. Acad. Sci. U.S.A.">
        <title>Characterizing a model human gut microbiota composed of members of its two dominant bacterial phyla.</title>
        <authorList>
            <person name="Mahowald M.A."/>
            <person name="Rey F.E."/>
            <person name="Seedorf H."/>
            <person name="Turnbaugh P.J."/>
            <person name="Fulton R.S."/>
            <person name="Wollam A."/>
            <person name="Shah N."/>
            <person name="Wang C."/>
            <person name="Magrini V."/>
            <person name="Wilson R.K."/>
            <person name="Cantarel B.L."/>
            <person name="Coutinho P.M."/>
            <person name="Henrissat B."/>
            <person name="Crock L.W."/>
            <person name="Russell A."/>
            <person name="Verberkmoes N.C."/>
            <person name="Hettich R.L."/>
            <person name="Gordon J.I."/>
        </authorList>
    </citation>
    <scope>NUCLEOTIDE SEQUENCE [LARGE SCALE GENOMIC DNA]</scope>
    <source>
        <strain evidence="4">ATCC 33656 / DSM 3377 / JCM 17463 / KCTC 5835 / LMG 30912 / VPI 0990</strain>
    </source>
</reference>
<feature type="domain" description="AAA" evidence="1">
    <location>
        <begin position="143"/>
        <end position="267"/>
    </location>
</feature>
<proteinExistence type="predicted"/>
<evidence type="ECO:0000313" key="3">
    <source>
        <dbReference type="EMBL" id="ACR74283.1"/>
    </source>
</evidence>
<evidence type="ECO:0000259" key="2">
    <source>
        <dbReference type="Pfam" id="PF20586"/>
    </source>
</evidence>
<dbReference type="Proteomes" id="UP000001477">
    <property type="component" value="Chromosome"/>
</dbReference>
<dbReference type="AlphaFoldDB" id="C4ZBZ3"/>
<dbReference type="PANTHER" id="PTHR33295">
    <property type="entry name" value="ATPASE"/>
    <property type="match status" value="1"/>
</dbReference>
<dbReference type="PANTHER" id="PTHR33295:SF18">
    <property type="entry name" value="AAA+ ATPASE DOMAIN-CONTAINING PROTEIN"/>
    <property type="match status" value="1"/>
</dbReference>
<gene>
    <name evidence="3" type="ordered locus">EUBREC_0492</name>
</gene>
<evidence type="ECO:0000259" key="1">
    <source>
        <dbReference type="Pfam" id="PF13173"/>
    </source>
</evidence>